<reference evidence="1" key="1">
    <citation type="submission" date="2021-03" db="EMBL/GenBank/DDBJ databases">
        <authorList>
            <person name="So Y."/>
        </authorList>
    </citation>
    <scope>NUCLEOTIDE SEQUENCE</scope>
    <source>
        <strain evidence="1">SG15</strain>
    </source>
</reference>
<organism evidence="1 2">
    <name type="scientific">Roseomonas indoligenes</name>
    <dbReference type="NCBI Taxonomy" id="2820811"/>
    <lineage>
        <taxon>Bacteria</taxon>
        <taxon>Pseudomonadati</taxon>
        <taxon>Pseudomonadota</taxon>
        <taxon>Alphaproteobacteria</taxon>
        <taxon>Acetobacterales</taxon>
        <taxon>Roseomonadaceae</taxon>
        <taxon>Roseomonas</taxon>
    </lineage>
</organism>
<evidence type="ECO:0000313" key="1">
    <source>
        <dbReference type="EMBL" id="MBP0495699.1"/>
    </source>
</evidence>
<dbReference type="Proteomes" id="UP000677537">
    <property type="component" value="Unassembled WGS sequence"/>
</dbReference>
<protein>
    <submittedName>
        <fullName evidence="1">Glycosyltransferase family 2 protein</fullName>
    </submittedName>
</protein>
<gene>
    <name evidence="1" type="ORF">J5Y10_23145</name>
</gene>
<comment type="caution">
    <text evidence="1">The sequence shown here is derived from an EMBL/GenBank/DDBJ whole genome shotgun (WGS) entry which is preliminary data.</text>
</comment>
<dbReference type="InterPro" id="IPR011990">
    <property type="entry name" value="TPR-like_helical_dom_sf"/>
</dbReference>
<evidence type="ECO:0000313" key="2">
    <source>
        <dbReference type="Proteomes" id="UP000677537"/>
    </source>
</evidence>
<proteinExistence type="predicted"/>
<name>A0A940N341_9PROT</name>
<dbReference type="RefSeq" id="WP_209376496.1">
    <property type="nucleotide sequence ID" value="NZ_JAGIZA010000020.1"/>
</dbReference>
<dbReference type="Gene3D" id="1.25.40.10">
    <property type="entry name" value="Tetratricopeptide repeat domain"/>
    <property type="match status" value="1"/>
</dbReference>
<dbReference type="EMBL" id="JAGIZA010000020">
    <property type="protein sequence ID" value="MBP0495699.1"/>
    <property type="molecule type" value="Genomic_DNA"/>
</dbReference>
<sequence>MAGWPDGRMAGWPDGRIWHPALEAGKSATGRTTTDDNALSDCRSDDRALTPISGYEGAPLDGGGDWMATDGWSAGTKQKGLTYAELLSMASSALKGGDPVGCLEALDLATAHRPDPDIKRLRLEARAAQKAKQPARALTAWKRRAEKFDIPLREKVQYARALVDAGAFAEGLDLLFSLLQVPETAFSTASYLAVIHSRLGHFAAAQEARQIAFETAPESHKLQARIERAQAWHKAGNSTPAIAEFSALMATHPDSIHVACDAIQIFLDIRQFAATEALLAKYLKDHPNSGALLRIKAKLLNLTGDERHLVAFCETMVKDSAQAEEVPQIISALFAKRGMFLLAESKEAIRRCCKGILSTKTVEAILERPDLQIQLQGAELRLTESITGTIPWLQASADRTVTLISLGRLVEAEEQVDRIKEVVANWPYFPPRHASLREWLDVRRGAVQAAQRSWRSRRMHGKVTDRSSELVSTRDWSGRRPDVAVFCQLRNERPIVESFLAHYRRGGIEAFSIVDNGSDDGTFEFLQAQPDVELFSTREDFRRARAGNDWINPLIGRSEFAETLCLRVDADEHLVFPFYEERSFGALWTFMKQEGAEAISGRMLDMFPETLRMLDDPEGGMASCRYFDPFCIPVPIVDCPYVRYTGGTRTRLLDGKFQSIGKVSGIRGGGSIDYISASHSCSPAKVSTLDIALLHYKFYPGFLQKIERVLQEKQHATASQEYAHYNTLAERVDEYLPGPGSMIFEGTPTLMSPGICRCPPGWQN</sequence>
<accession>A0A940N341</accession>
<dbReference type="SUPFAM" id="SSF48452">
    <property type="entry name" value="TPR-like"/>
    <property type="match status" value="1"/>
</dbReference>
<dbReference type="AlphaFoldDB" id="A0A940N341"/>
<dbReference type="Pfam" id="PF13704">
    <property type="entry name" value="Glyco_tranf_2_4"/>
    <property type="match status" value="1"/>
</dbReference>
<keyword evidence="2" id="KW-1185">Reference proteome</keyword>